<evidence type="ECO:0000313" key="1">
    <source>
        <dbReference type="EMBL" id="OAF17476.1"/>
    </source>
</evidence>
<dbReference type="RefSeq" id="WP_201724097.1">
    <property type="nucleotide sequence ID" value="NZ_LUUB01000002.1"/>
</dbReference>
<name>A0A176ZCG3_9BRAD</name>
<dbReference type="AlphaFoldDB" id="A0A176ZCG3"/>
<comment type="caution">
    <text evidence="1">The sequence shown here is derived from an EMBL/GenBank/DDBJ whole genome shotgun (WGS) entry which is preliminary data.</text>
</comment>
<gene>
    <name evidence="1" type="ORF">AYJ54_04810</name>
</gene>
<accession>A0A176ZCG3</accession>
<sequence>MTEIFAQGDLLIERVPDVAPSGTLAETADGVPLVLLEGEATGHCHAIRERVTLFRDDDLARDIPAGLYVGHLLIASAYARVTHEEHAPLTLPRGTYRVRRQRELGPRDARVLAD</sequence>
<dbReference type="Proteomes" id="UP000076959">
    <property type="component" value="Unassembled WGS sequence"/>
</dbReference>
<reference evidence="1 2" key="1">
    <citation type="submission" date="2016-03" db="EMBL/GenBank/DDBJ databases">
        <title>Draft Genome Sequence of the Strain BR 10245 (Bradyrhizobium sp.) isolated from nodules of Centrolobium paraense.</title>
        <authorList>
            <person name="Simoes-Araujo J.L.Sr."/>
            <person name="Barauna A.C."/>
            <person name="Silva K."/>
            <person name="Zilli J.E."/>
        </authorList>
    </citation>
    <scope>NUCLEOTIDE SEQUENCE [LARGE SCALE GENOMIC DNA]</scope>
    <source>
        <strain evidence="1 2">BR 10245</strain>
    </source>
</reference>
<evidence type="ECO:0000313" key="2">
    <source>
        <dbReference type="Proteomes" id="UP000076959"/>
    </source>
</evidence>
<dbReference type="EMBL" id="LUUB01000002">
    <property type="protein sequence ID" value="OAF17476.1"/>
    <property type="molecule type" value="Genomic_DNA"/>
</dbReference>
<protein>
    <submittedName>
        <fullName evidence="1">Uncharacterized protein</fullName>
    </submittedName>
</protein>
<proteinExistence type="predicted"/>
<dbReference type="STRING" id="1505087.AYJ54_04810"/>
<keyword evidence="2" id="KW-1185">Reference proteome</keyword>
<organism evidence="1 2">
    <name type="scientific">Bradyrhizobium centrolobii</name>
    <dbReference type="NCBI Taxonomy" id="1505087"/>
    <lineage>
        <taxon>Bacteria</taxon>
        <taxon>Pseudomonadati</taxon>
        <taxon>Pseudomonadota</taxon>
        <taxon>Alphaproteobacteria</taxon>
        <taxon>Hyphomicrobiales</taxon>
        <taxon>Nitrobacteraceae</taxon>
        <taxon>Bradyrhizobium</taxon>
    </lineage>
</organism>